<reference evidence="1 2" key="1">
    <citation type="submission" date="2020-12" db="EMBL/GenBank/DDBJ databases">
        <title>Vagococcus allomyrinae sp. nov. and Enterococcus lavae sp. nov., isolated from the larvae of Allomyrina dichotoma.</title>
        <authorList>
            <person name="Lee S.D."/>
        </authorList>
    </citation>
    <scope>NUCLEOTIDE SEQUENCE [LARGE SCALE GENOMIC DNA]</scope>
    <source>
        <strain evidence="1 2">BWM-S5</strain>
    </source>
</reference>
<proteinExistence type="predicted"/>
<protein>
    <recommendedName>
        <fullName evidence="3">Lipoprotein SmpA/OmlA domain-containing protein</fullName>
    </recommendedName>
</protein>
<name>A0ABS4CLL5_9ENTE</name>
<dbReference type="Proteomes" id="UP000673375">
    <property type="component" value="Unassembled WGS sequence"/>
</dbReference>
<evidence type="ECO:0000313" key="1">
    <source>
        <dbReference type="EMBL" id="MBP1047330.1"/>
    </source>
</evidence>
<dbReference type="RefSeq" id="WP_209558114.1">
    <property type="nucleotide sequence ID" value="NZ_JAEDXU010000007.1"/>
</dbReference>
<gene>
    <name evidence="1" type="ORF">I6N96_13685</name>
</gene>
<evidence type="ECO:0000313" key="2">
    <source>
        <dbReference type="Proteomes" id="UP000673375"/>
    </source>
</evidence>
<accession>A0ABS4CLL5</accession>
<keyword evidence="2" id="KW-1185">Reference proteome</keyword>
<sequence length="157" mass="18284">MIEWVTISRNLAKKKIAAQSKEKVRLRVLIFLLVTLSSLSTCRNIQENLTESDFLQLRAGMTSDEVMNMLGEPKKIIIDNDEVNQIKEVESEEITDRLPYEDMLAFFGSETKKKEYNEKRTSSNNLICYQYDYTYSGNSEIWNIYLVDNEVVSMTFP</sequence>
<comment type="caution">
    <text evidence="1">The sequence shown here is derived from an EMBL/GenBank/DDBJ whole genome shotgun (WGS) entry which is preliminary data.</text>
</comment>
<organism evidence="1 2">
    <name type="scientific">Enterococcus larvae</name>
    <dbReference type="NCBI Taxonomy" id="2794352"/>
    <lineage>
        <taxon>Bacteria</taxon>
        <taxon>Bacillati</taxon>
        <taxon>Bacillota</taxon>
        <taxon>Bacilli</taxon>
        <taxon>Lactobacillales</taxon>
        <taxon>Enterococcaceae</taxon>
        <taxon>Enterococcus</taxon>
    </lineage>
</organism>
<dbReference type="EMBL" id="JAEDXU010000007">
    <property type="protein sequence ID" value="MBP1047330.1"/>
    <property type="molecule type" value="Genomic_DNA"/>
</dbReference>
<evidence type="ECO:0008006" key="3">
    <source>
        <dbReference type="Google" id="ProtNLM"/>
    </source>
</evidence>